<dbReference type="GO" id="GO:0003676">
    <property type="term" value="F:nucleic acid binding"/>
    <property type="evidence" value="ECO:0007669"/>
    <property type="project" value="InterPro"/>
</dbReference>
<accession>A0A812PDE4</accession>
<gene>
    <name evidence="3" type="primary">KCNJ11</name>
    <name evidence="3" type="ORF">SPIL2461_LOCUS7684</name>
</gene>
<dbReference type="CDD" id="cd02325">
    <property type="entry name" value="R3H"/>
    <property type="match status" value="1"/>
</dbReference>
<feature type="domain" description="R3H" evidence="2">
    <location>
        <begin position="3"/>
        <end position="45"/>
    </location>
</feature>
<feature type="non-terminal residue" evidence="3">
    <location>
        <position position="308"/>
    </location>
</feature>
<sequence length="308" mass="33596">NCKELQLPPLDPDQRKQAKKTAEKYPEIKCESYGFGEERRLHLFKTSASPKALAKEGSGAAQRPDSASDQSTAVSGATSPEATEDAPGGTFEDVAALPSKLYQVRNTFIHIEEQSVADQRTIQSMPHGMFRQRLQEEAMQGAQDRVAGPATPTKSAETATPPIAEVPETKEFAPGTEVVIEGLQKFPAFNGLRGTIQLLDKATGRYNVQLASSDGLLEQIAKIKGENLRMLVPPPPPFESSVCRAETPSTMHARAPDFVPMQPIGLTSVPPAPLWQDPHVVPPLYDHCQYDPYAQRYPPVAPVKYAAR</sequence>
<proteinExistence type="predicted"/>
<comment type="caution">
    <text evidence="3">The sequence shown here is derived from an EMBL/GenBank/DDBJ whole genome shotgun (WGS) entry which is preliminary data.</text>
</comment>
<protein>
    <submittedName>
        <fullName evidence="3">KCNJ11 protein</fullName>
    </submittedName>
</protein>
<dbReference type="Proteomes" id="UP000649617">
    <property type="component" value="Unassembled WGS sequence"/>
</dbReference>
<dbReference type="AlphaFoldDB" id="A0A812PDE4"/>
<dbReference type="Pfam" id="PF01424">
    <property type="entry name" value="R3H"/>
    <property type="match status" value="1"/>
</dbReference>
<feature type="compositionally biased region" description="Polar residues" evidence="1">
    <location>
        <begin position="65"/>
        <end position="81"/>
    </location>
</feature>
<feature type="compositionally biased region" description="Basic and acidic residues" evidence="1">
    <location>
        <begin position="12"/>
        <end position="24"/>
    </location>
</feature>
<dbReference type="InterPro" id="IPR001374">
    <property type="entry name" value="R3H_dom"/>
</dbReference>
<evidence type="ECO:0000259" key="2">
    <source>
        <dbReference type="Pfam" id="PF01424"/>
    </source>
</evidence>
<organism evidence="3 4">
    <name type="scientific">Symbiodinium pilosum</name>
    <name type="common">Dinoflagellate</name>
    <dbReference type="NCBI Taxonomy" id="2952"/>
    <lineage>
        <taxon>Eukaryota</taxon>
        <taxon>Sar</taxon>
        <taxon>Alveolata</taxon>
        <taxon>Dinophyceae</taxon>
        <taxon>Suessiales</taxon>
        <taxon>Symbiodiniaceae</taxon>
        <taxon>Symbiodinium</taxon>
    </lineage>
</organism>
<dbReference type="EMBL" id="CAJNIZ010012187">
    <property type="protein sequence ID" value="CAE7330917.1"/>
    <property type="molecule type" value="Genomic_DNA"/>
</dbReference>
<feature type="region of interest" description="Disordered" evidence="1">
    <location>
        <begin position="47"/>
        <end position="91"/>
    </location>
</feature>
<evidence type="ECO:0000256" key="1">
    <source>
        <dbReference type="SAM" id="MobiDB-lite"/>
    </source>
</evidence>
<name>A0A812PDE4_SYMPI</name>
<reference evidence="3" key="1">
    <citation type="submission" date="2021-02" db="EMBL/GenBank/DDBJ databases">
        <authorList>
            <person name="Dougan E. K."/>
            <person name="Rhodes N."/>
            <person name="Thang M."/>
            <person name="Chan C."/>
        </authorList>
    </citation>
    <scope>NUCLEOTIDE SEQUENCE</scope>
</reference>
<feature type="region of interest" description="Disordered" evidence="1">
    <location>
        <begin position="1"/>
        <end position="24"/>
    </location>
</feature>
<evidence type="ECO:0000313" key="4">
    <source>
        <dbReference type="Proteomes" id="UP000649617"/>
    </source>
</evidence>
<feature type="region of interest" description="Disordered" evidence="1">
    <location>
        <begin position="137"/>
        <end position="159"/>
    </location>
</feature>
<dbReference type="OrthoDB" id="424429at2759"/>
<evidence type="ECO:0000313" key="3">
    <source>
        <dbReference type="EMBL" id="CAE7330917.1"/>
    </source>
</evidence>
<keyword evidence="4" id="KW-1185">Reference proteome</keyword>